<proteinExistence type="predicted"/>
<reference evidence="1 2" key="2">
    <citation type="submission" date="2017-10" db="EMBL/GenBank/DDBJ databases">
        <title>Genome analyses suggest a sexual origin of heterokaryosis in a supposedly ancient asexual fungus.</title>
        <authorList>
            <person name="Corradi N."/>
            <person name="Sedzielewska K."/>
            <person name="Noel J."/>
            <person name="Charron P."/>
            <person name="Farinelli L."/>
            <person name="Marton T."/>
            <person name="Kruger M."/>
            <person name="Pelin A."/>
            <person name="Brachmann A."/>
            <person name="Corradi N."/>
        </authorList>
    </citation>
    <scope>NUCLEOTIDE SEQUENCE [LARGE SCALE GENOMIC DNA]</scope>
    <source>
        <strain evidence="1 2">A1</strain>
    </source>
</reference>
<gene>
    <name evidence="1" type="ORF">RhiirA1_475781</name>
</gene>
<dbReference type="Proteomes" id="UP000232688">
    <property type="component" value="Unassembled WGS sequence"/>
</dbReference>
<organism evidence="1 2">
    <name type="scientific">Rhizophagus irregularis</name>
    <dbReference type="NCBI Taxonomy" id="588596"/>
    <lineage>
        <taxon>Eukaryota</taxon>
        <taxon>Fungi</taxon>
        <taxon>Fungi incertae sedis</taxon>
        <taxon>Mucoromycota</taxon>
        <taxon>Glomeromycotina</taxon>
        <taxon>Glomeromycetes</taxon>
        <taxon>Glomerales</taxon>
        <taxon>Glomeraceae</taxon>
        <taxon>Rhizophagus</taxon>
    </lineage>
</organism>
<name>A0A2N0QWC9_9GLOM</name>
<evidence type="ECO:0000313" key="1">
    <source>
        <dbReference type="EMBL" id="PKC55336.1"/>
    </source>
</evidence>
<dbReference type="EMBL" id="LLXH01002661">
    <property type="protein sequence ID" value="PKC55336.1"/>
    <property type="molecule type" value="Genomic_DNA"/>
</dbReference>
<dbReference type="VEuPathDB" id="FungiDB:RhiirA1_475781"/>
<protein>
    <submittedName>
        <fullName evidence="1">Uncharacterized protein</fullName>
    </submittedName>
</protein>
<dbReference type="AlphaFoldDB" id="A0A2N0QWC9"/>
<reference evidence="1 2" key="1">
    <citation type="submission" date="2017-10" db="EMBL/GenBank/DDBJ databases">
        <title>Extensive intraspecific genome diversity in a model arbuscular mycorrhizal fungus.</title>
        <authorList>
            <person name="Chen E.C.H."/>
            <person name="Morin E."/>
            <person name="Baudet D."/>
            <person name="Noel J."/>
            <person name="Ndikumana S."/>
            <person name="Charron P."/>
            <person name="St-Onge C."/>
            <person name="Giorgi J."/>
            <person name="Grigoriev I.V."/>
            <person name="Roux C."/>
            <person name="Martin F.M."/>
            <person name="Corradi N."/>
        </authorList>
    </citation>
    <scope>NUCLEOTIDE SEQUENCE [LARGE SCALE GENOMIC DNA]</scope>
    <source>
        <strain evidence="1 2">A1</strain>
    </source>
</reference>
<accession>A0A2N0QWC9</accession>
<sequence>MSQEQKRIWTSKCPGDLNLIYKIKNNWIIEAIKLLNKENISICDHEVYNNINRNHLIEGGVQDIIEIIDEKNIMKSAVSRRNKNVMFIEDVLDTDGKEN</sequence>
<evidence type="ECO:0000313" key="2">
    <source>
        <dbReference type="Proteomes" id="UP000232688"/>
    </source>
</evidence>
<comment type="caution">
    <text evidence="1">The sequence shown here is derived from an EMBL/GenBank/DDBJ whole genome shotgun (WGS) entry which is preliminary data.</text>
</comment>